<reference evidence="2 3" key="1">
    <citation type="submission" date="2019-04" db="EMBL/GenBank/DDBJ databases">
        <title>Draft genome of the big-headed turtle Platysternon megacephalum.</title>
        <authorList>
            <person name="Gong S."/>
        </authorList>
    </citation>
    <scope>NUCLEOTIDE SEQUENCE [LARGE SCALE GENOMIC DNA]</scope>
    <source>
        <strain evidence="2">DO16091913</strain>
        <tissue evidence="2">Muscle</tissue>
    </source>
</reference>
<feature type="compositionally biased region" description="Basic and acidic residues" evidence="1">
    <location>
        <begin position="37"/>
        <end position="47"/>
    </location>
</feature>
<evidence type="ECO:0000313" key="2">
    <source>
        <dbReference type="EMBL" id="TFK03270.1"/>
    </source>
</evidence>
<sequence length="161" mass="17061">MKIGSDPEGRTGQLSAKSVSAVASGGLVTSANAQEDSSEHSSQKDFRGQSPIKTAEKGRGRRSPNSCSSKRSAPKINSSLSRSHEERAPKILKVLVSDSQAVRKGLSSATTVLSLAPPLLSPALLAPRPESLGLAYSVQYFRVLRLQTLESMALKVSVLVF</sequence>
<name>A0A4D9E8I4_9SAUR</name>
<accession>A0A4D9E8I4</accession>
<evidence type="ECO:0000313" key="3">
    <source>
        <dbReference type="Proteomes" id="UP000297703"/>
    </source>
</evidence>
<comment type="caution">
    <text evidence="2">The sequence shown here is derived from an EMBL/GenBank/DDBJ whole genome shotgun (WGS) entry which is preliminary data.</text>
</comment>
<dbReference type="AlphaFoldDB" id="A0A4D9E8I4"/>
<reference evidence="2 3" key="2">
    <citation type="submission" date="2019-04" db="EMBL/GenBank/DDBJ databases">
        <title>The genome sequence of big-headed turtle.</title>
        <authorList>
            <person name="Gong S."/>
        </authorList>
    </citation>
    <scope>NUCLEOTIDE SEQUENCE [LARGE SCALE GENOMIC DNA]</scope>
    <source>
        <strain evidence="2">DO16091913</strain>
        <tissue evidence="2">Muscle</tissue>
    </source>
</reference>
<dbReference type="Proteomes" id="UP000297703">
    <property type="component" value="Unassembled WGS sequence"/>
</dbReference>
<feature type="compositionally biased region" description="Low complexity" evidence="1">
    <location>
        <begin position="14"/>
        <end position="31"/>
    </location>
</feature>
<evidence type="ECO:0000256" key="1">
    <source>
        <dbReference type="SAM" id="MobiDB-lite"/>
    </source>
</evidence>
<feature type="compositionally biased region" description="Polar residues" evidence="1">
    <location>
        <begin position="63"/>
        <end position="81"/>
    </location>
</feature>
<keyword evidence="3" id="KW-1185">Reference proteome</keyword>
<protein>
    <submittedName>
        <fullName evidence="2">Otoancorin</fullName>
    </submittedName>
</protein>
<gene>
    <name evidence="2" type="ORF">DR999_PMT14296</name>
</gene>
<feature type="region of interest" description="Disordered" evidence="1">
    <location>
        <begin position="1"/>
        <end position="85"/>
    </location>
</feature>
<dbReference type="EMBL" id="QXTE01000162">
    <property type="protein sequence ID" value="TFK03270.1"/>
    <property type="molecule type" value="Genomic_DNA"/>
</dbReference>
<organism evidence="2 3">
    <name type="scientific">Platysternon megacephalum</name>
    <name type="common">big-headed turtle</name>
    <dbReference type="NCBI Taxonomy" id="55544"/>
    <lineage>
        <taxon>Eukaryota</taxon>
        <taxon>Metazoa</taxon>
        <taxon>Chordata</taxon>
        <taxon>Craniata</taxon>
        <taxon>Vertebrata</taxon>
        <taxon>Euteleostomi</taxon>
        <taxon>Archelosauria</taxon>
        <taxon>Testudinata</taxon>
        <taxon>Testudines</taxon>
        <taxon>Cryptodira</taxon>
        <taxon>Durocryptodira</taxon>
        <taxon>Testudinoidea</taxon>
        <taxon>Platysternidae</taxon>
        <taxon>Platysternon</taxon>
    </lineage>
</organism>
<proteinExistence type="predicted"/>